<proteinExistence type="predicted"/>
<evidence type="ECO:0000259" key="4">
    <source>
        <dbReference type="PROSITE" id="PS50048"/>
    </source>
</evidence>
<evidence type="ECO:0000313" key="6">
    <source>
        <dbReference type="Proteomes" id="UP000777438"/>
    </source>
</evidence>
<evidence type="ECO:0000256" key="2">
    <source>
        <dbReference type="ARBA" id="ARBA00023242"/>
    </source>
</evidence>
<dbReference type="EMBL" id="JAGPYM010000046">
    <property type="protein sequence ID" value="KAH6873409.1"/>
    <property type="molecule type" value="Genomic_DNA"/>
</dbReference>
<dbReference type="GO" id="GO:0000981">
    <property type="term" value="F:DNA-binding transcription factor activity, RNA polymerase II-specific"/>
    <property type="evidence" value="ECO:0007669"/>
    <property type="project" value="InterPro"/>
</dbReference>
<feature type="domain" description="Zn(2)-C6 fungal-type" evidence="4">
    <location>
        <begin position="51"/>
        <end position="81"/>
    </location>
</feature>
<dbReference type="GO" id="GO:0005634">
    <property type="term" value="C:nucleus"/>
    <property type="evidence" value="ECO:0007669"/>
    <property type="project" value="UniProtKB-SubCell"/>
</dbReference>
<dbReference type="SUPFAM" id="SSF57701">
    <property type="entry name" value="Zn2/Cys6 DNA-binding domain"/>
    <property type="match status" value="1"/>
</dbReference>
<comment type="subcellular location">
    <subcellularLocation>
        <location evidence="1">Nucleus</location>
    </subcellularLocation>
</comment>
<dbReference type="PROSITE" id="PS00463">
    <property type="entry name" value="ZN2_CY6_FUNGAL_1"/>
    <property type="match status" value="1"/>
</dbReference>
<dbReference type="Proteomes" id="UP000777438">
    <property type="component" value="Unassembled WGS sequence"/>
</dbReference>
<dbReference type="Pfam" id="PF00172">
    <property type="entry name" value="Zn_clus"/>
    <property type="match status" value="1"/>
</dbReference>
<sequence>MKISYRVRFVGGSKYQKSLDTEASAAGIPIPHPPAGDADKAKPRRTKSRSGCKECRTRRVKCDETYPVCLRCQRRGSICRSATRPVQWHTEMPWLSHSVVLDSWTGHATPNKRLVQFWIEQTSHMMALDRNNNPLSLPLLQYLAACPSLLHAVQSVSAGHETFFSSESLRTCLEERGLALKLLREEVQDPGQMSISSMLTVFVLGVSSPWIELRPNAYGKEHLDGARALIKHMLSHKRMREDSLAKFLLGWYLYWDMSSSFLDTTEGASRSEADDIVAVLHSDDCFHPMIGFSSELYALVATVGRHCRWVLENETTLPGLEQDLRDRLLAWQPGHHDKHLVNLSLAYRNHGILMLYRTCETPVASACKTSSEETQPGDTAETECAVRSLVLESICMMLKTPLSEPCANFQSLPLLSAGAELMSTDEELRNNVKARFKGLYSSSRVMVNMWAIELLEELWDLHDCGVNVSWIDLCTTKGWNLCFS</sequence>
<dbReference type="InterPro" id="IPR001138">
    <property type="entry name" value="Zn2Cys6_DnaBD"/>
</dbReference>
<organism evidence="5 6">
    <name type="scientific">Thelonectria olida</name>
    <dbReference type="NCBI Taxonomy" id="1576542"/>
    <lineage>
        <taxon>Eukaryota</taxon>
        <taxon>Fungi</taxon>
        <taxon>Dikarya</taxon>
        <taxon>Ascomycota</taxon>
        <taxon>Pezizomycotina</taxon>
        <taxon>Sordariomycetes</taxon>
        <taxon>Hypocreomycetidae</taxon>
        <taxon>Hypocreales</taxon>
        <taxon>Nectriaceae</taxon>
        <taxon>Thelonectria</taxon>
    </lineage>
</organism>
<dbReference type="AlphaFoldDB" id="A0A9P8VRK4"/>
<evidence type="ECO:0000313" key="5">
    <source>
        <dbReference type="EMBL" id="KAH6873409.1"/>
    </source>
</evidence>
<evidence type="ECO:0000256" key="1">
    <source>
        <dbReference type="ARBA" id="ARBA00004123"/>
    </source>
</evidence>
<gene>
    <name evidence="5" type="ORF">B0T10DRAFT_588775</name>
</gene>
<dbReference type="GO" id="GO:0000976">
    <property type="term" value="F:transcription cis-regulatory region binding"/>
    <property type="evidence" value="ECO:0007669"/>
    <property type="project" value="TreeGrafter"/>
</dbReference>
<dbReference type="PANTHER" id="PTHR37534">
    <property type="entry name" value="TRANSCRIPTIONAL ACTIVATOR PROTEIN UGA3"/>
    <property type="match status" value="1"/>
</dbReference>
<dbReference type="GO" id="GO:0045944">
    <property type="term" value="P:positive regulation of transcription by RNA polymerase II"/>
    <property type="evidence" value="ECO:0007669"/>
    <property type="project" value="TreeGrafter"/>
</dbReference>
<protein>
    <submittedName>
        <fullName evidence="5">Fungal-specific transcription factor domain-containing protein</fullName>
    </submittedName>
</protein>
<feature type="region of interest" description="Disordered" evidence="3">
    <location>
        <begin position="25"/>
        <end position="50"/>
    </location>
</feature>
<dbReference type="PROSITE" id="PS50048">
    <property type="entry name" value="ZN2_CY6_FUNGAL_2"/>
    <property type="match status" value="1"/>
</dbReference>
<dbReference type="SMART" id="SM00066">
    <property type="entry name" value="GAL4"/>
    <property type="match status" value="1"/>
</dbReference>
<dbReference type="InterPro" id="IPR021858">
    <property type="entry name" value="Fun_TF"/>
</dbReference>
<dbReference type="PANTHER" id="PTHR37534:SF11">
    <property type="entry name" value="ZN(II)2CYS6 TRANSCRIPTION FACTOR (EUROFUNG)"/>
    <property type="match status" value="1"/>
</dbReference>
<keyword evidence="6" id="KW-1185">Reference proteome</keyword>
<evidence type="ECO:0000256" key="3">
    <source>
        <dbReference type="SAM" id="MobiDB-lite"/>
    </source>
</evidence>
<dbReference type="OrthoDB" id="416217at2759"/>
<name>A0A9P8VRK4_9HYPO</name>
<dbReference type="InterPro" id="IPR036864">
    <property type="entry name" value="Zn2-C6_fun-type_DNA-bd_sf"/>
</dbReference>
<dbReference type="CDD" id="cd00067">
    <property type="entry name" value="GAL4"/>
    <property type="match status" value="1"/>
</dbReference>
<accession>A0A9P8VRK4</accession>
<dbReference type="Gene3D" id="4.10.240.10">
    <property type="entry name" value="Zn(2)-C6 fungal-type DNA-binding domain"/>
    <property type="match status" value="1"/>
</dbReference>
<reference evidence="5 6" key="1">
    <citation type="journal article" date="2021" name="Nat. Commun.">
        <title>Genetic determinants of endophytism in the Arabidopsis root mycobiome.</title>
        <authorList>
            <person name="Mesny F."/>
            <person name="Miyauchi S."/>
            <person name="Thiergart T."/>
            <person name="Pickel B."/>
            <person name="Atanasova L."/>
            <person name="Karlsson M."/>
            <person name="Huettel B."/>
            <person name="Barry K.W."/>
            <person name="Haridas S."/>
            <person name="Chen C."/>
            <person name="Bauer D."/>
            <person name="Andreopoulos W."/>
            <person name="Pangilinan J."/>
            <person name="LaButti K."/>
            <person name="Riley R."/>
            <person name="Lipzen A."/>
            <person name="Clum A."/>
            <person name="Drula E."/>
            <person name="Henrissat B."/>
            <person name="Kohler A."/>
            <person name="Grigoriev I.V."/>
            <person name="Martin F.M."/>
            <person name="Hacquard S."/>
        </authorList>
    </citation>
    <scope>NUCLEOTIDE SEQUENCE [LARGE SCALE GENOMIC DNA]</scope>
    <source>
        <strain evidence="5 6">MPI-CAGE-CH-0241</strain>
    </source>
</reference>
<dbReference type="Pfam" id="PF11951">
    <property type="entry name" value="Fungal_trans_2"/>
    <property type="match status" value="1"/>
</dbReference>
<keyword evidence="2" id="KW-0539">Nucleus</keyword>
<comment type="caution">
    <text evidence="5">The sequence shown here is derived from an EMBL/GenBank/DDBJ whole genome shotgun (WGS) entry which is preliminary data.</text>
</comment>
<dbReference type="GO" id="GO:0008270">
    <property type="term" value="F:zinc ion binding"/>
    <property type="evidence" value="ECO:0007669"/>
    <property type="project" value="InterPro"/>
</dbReference>